<dbReference type="Proteomes" id="UP001321047">
    <property type="component" value="Unassembled WGS sequence"/>
</dbReference>
<evidence type="ECO:0000256" key="1">
    <source>
        <dbReference type="ARBA" id="ARBA00022723"/>
    </source>
</evidence>
<dbReference type="InterPro" id="IPR051785">
    <property type="entry name" value="MMCE/EMCE_epimerase"/>
</dbReference>
<gene>
    <name evidence="3" type="ORF">OB919_00385</name>
</gene>
<dbReference type="GO" id="GO:0004493">
    <property type="term" value="F:methylmalonyl-CoA epimerase activity"/>
    <property type="evidence" value="ECO:0007669"/>
    <property type="project" value="TreeGrafter"/>
</dbReference>
<keyword evidence="1" id="KW-0479">Metal-binding</keyword>
<comment type="caution">
    <text evidence="3">The sequence shown here is derived from an EMBL/GenBank/DDBJ whole genome shotgun (WGS) entry which is preliminary data.</text>
</comment>
<dbReference type="PANTHER" id="PTHR43048:SF3">
    <property type="entry name" value="METHYLMALONYL-COA EPIMERASE, MITOCHONDRIAL"/>
    <property type="match status" value="1"/>
</dbReference>
<dbReference type="GO" id="GO:0046872">
    <property type="term" value="F:metal ion binding"/>
    <property type="evidence" value="ECO:0007669"/>
    <property type="project" value="UniProtKB-KW"/>
</dbReference>
<dbReference type="InterPro" id="IPR029068">
    <property type="entry name" value="Glyas_Bleomycin-R_OHBP_Dase"/>
</dbReference>
<dbReference type="Gene3D" id="3.10.180.10">
    <property type="entry name" value="2,3-Dihydroxybiphenyl 1,2-Dioxygenase, domain 1"/>
    <property type="match status" value="1"/>
</dbReference>
<proteinExistence type="predicted"/>
<reference evidence="3 4" key="1">
    <citation type="submission" date="2022-09" db="EMBL/GenBank/DDBJ databases">
        <title>Enrichment on poylsaccharides allowed isolation of novel metabolic and taxonomic groups of Haloarchaea.</title>
        <authorList>
            <person name="Sorokin D.Y."/>
            <person name="Elcheninov A.G."/>
            <person name="Khizhniak T.V."/>
            <person name="Kolganova T.V."/>
            <person name="Kublanov I.V."/>
        </authorList>
    </citation>
    <scope>NUCLEOTIDE SEQUENCE [LARGE SCALE GENOMIC DNA]</scope>
    <source>
        <strain evidence="3 4">AArc-curdl1</strain>
    </source>
</reference>
<name>A0AAP3E4H2_9EURY</name>
<dbReference type="AlphaFoldDB" id="A0AAP3E4H2"/>
<keyword evidence="4" id="KW-1185">Reference proteome</keyword>
<dbReference type="GO" id="GO:0046491">
    <property type="term" value="P:L-methylmalonyl-CoA metabolic process"/>
    <property type="evidence" value="ECO:0007669"/>
    <property type="project" value="TreeGrafter"/>
</dbReference>
<organism evidence="3 4">
    <name type="scientific">Natronosalvus hydrolyticus</name>
    <dbReference type="NCBI Taxonomy" id="2979988"/>
    <lineage>
        <taxon>Archaea</taxon>
        <taxon>Methanobacteriati</taxon>
        <taxon>Methanobacteriota</taxon>
        <taxon>Stenosarchaea group</taxon>
        <taxon>Halobacteria</taxon>
        <taxon>Halobacteriales</taxon>
        <taxon>Natrialbaceae</taxon>
        <taxon>Natronosalvus</taxon>
    </lineage>
</organism>
<feature type="domain" description="VOC" evidence="2">
    <location>
        <begin position="8"/>
        <end position="133"/>
    </location>
</feature>
<dbReference type="SUPFAM" id="SSF54593">
    <property type="entry name" value="Glyoxalase/Bleomycin resistance protein/Dihydroxybiphenyl dioxygenase"/>
    <property type="match status" value="1"/>
</dbReference>
<dbReference type="EMBL" id="JAOPJZ010000001">
    <property type="protein sequence ID" value="MCU4750448.1"/>
    <property type="molecule type" value="Genomic_DNA"/>
</dbReference>
<sequence>MPEPPRMRLDHVGIAVESIPDAEGLLFALGAKKVHEEVTDDTFTWATYRLGDASRFELIAPLEGTDSFLTAYLDRHGPGLHHVTLEVADIDTAVSLIEAAGYRVIDYDDRSDWAEAFISPRNPTGALIQLMEYHDSYAQNRETDEKGLFVHGDPI</sequence>
<evidence type="ECO:0000313" key="3">
    <source>
        <dbReference type="EMBL" id="MCU4750448.1"/>
    </source>
</evidence>
<protein>
    <submittedName>
        <fullName evidence="3">VOC family protein</fullName>
    </submittedName>
</protein>
<dbReference type="RefSeq" id="WP_342805247.1">
    <property type="nucleotide sequence ID" value="NZ_JAOPJZ010000001.1"/>
</dbReference>
<dbReference type="Pfam" id="PF13669">
    <property type="entry name" value="Glyoxalase_4"/>
    <property type="match status" value="1"/>
</dbReference>
<dbReference type="PROSITE" id="PS51819">
    <property type="entry name" value="VOC"/>
    <property type="match status" value="1"/>
</dbReference>
<accession>A0AAP3E4H2</accession>
<evidence type="ECO:0000313" key="4">
    <source>
        <dbReference type="Proteomes" id="UP001321047"/>
    </source>
</evidence>
<dbReference type="InterPro" id="IPR037523">
    <property type="entry name" value="VOC_core"/>
</dbReference>
<evidence type="ECO:0000259" key="2">
    <source>
        <dbReference type="PROSITE" id="PS51819"/>
    </source>
</evidence>
<dbReference type="PANTHER" id="PTHR43048">
    <property type="entry name" value="METHYLMALONYL-COA EPIMERASE"/>
    <property type="match status" value="1"/>
</dbReference>